<organism evidence="14">
    <name type="scientific">Hyperolius ocellatus</name>
    <name type="common">Golden-eyed reed frog</name>
    <dbReference type="NCBI Taxonomy" id="191618"/>
    <lineage>
        <taxon>Eukaryota</taxon>
        <taxon>Metazoa</taxon>
        <taxon>Chordata</taxon>
        <taxon>Craniata</taxon>
        <taxon>Vertebrata</taxon>
        <taxon>Euteleostomi</taxon>
        <taxon>Amphibia</taxon>
        <taxon>Batrachia</taxon>
        <taxon>Anura</taxon>
        <taxon>Neobatrachia</taxon>
        <taxon>Microhyloidea</taxon>
        <taxon>Hyperoliidae</taxon>
        <taxon>Hyperolius</taxon>
    </lineage>
</organism>
<feature type="transmembrane region" description="Helical" evidence="13">
    <location>
        <begin position="6"/>
        <end position="24"/>
    </location>
</feature>
<comment type="subcellular location">
    <subcellularLocation>
        <location evidence="1 12">Mitochondrion membrane</location>
        <topology evidence="1 12">Single-pass membrane protein</topology>
    </subcellularLocation>
</comment>
<evidence type="ECO:0000256" key="9">
    <source>
        <dbReference type="ARBA" id="ARBA00023128"/>
    </source>
</evidence>
<protein>
    <recommendedName>
        <fullName evidence="12">ATP synthase complex subunit 8</fullName>
    </recommendedName>
</protein>
<evidence type="ECO:0000256" key="13">
    <source>
        <dbReference type="SAM" id="Phobius"/>
    </source>
</evidence>
<evidence type="ECO:0000256" key="7">
    <source>
        <dbReference type="ARBA" id="ARBA00022989"/>
    </source>
</evidence>
<dbReference type="EMBL" id="JX564872">
    <property type="protein sequence ID" value="AGN71272.1"/>
    <property type="molecule type" value="Genomic_DNA"/>
</dbReference>
<keyword evidence="5 12" id="KW-0812">Transmembrane</keyword>
<keyword evidence="3 12" id="KW-0813">Transport</keyword>
<evidence type="ECO:0000256" key="11">
    <source>
        <dbReference type="ARBA" id="ARBA00023310"/>
    </source>
</evidence>
<dbReference type="Pfam" id="PF00895">
    <property type="entry name" value="ATP-synt_8"/>
    <property type="match status" value="1"/>
</dbReference>
<dbReference type="GO" id="GO:0015986">
    <property type="term" value="P:proton motive force-driven ATP synthesis"/>
    <property type="evidence" value="ECO:0007669"/>
    <property type="project" value="InterPro"/>
</dbReference>
<accession>S4V1P8</accession>
<sequence length="54" mass="6768">MPQLIPDPWLYIFIMIWLVFILILPSKINNYKMLYKPTPKKTDMYQLLWLWPWI</sequence>
<evidence type="ECO:0000256" key="10">
    <source>
        <dbReference type="ARBA" id="ARBA00023136"/>
    </source>
</evidence>
<keyword evidence="7 13" id="KW-1133">Transmembrane helix</keyword>
<geneLocation type="mitochondrion" evidence="14"/>
<proteinExistence type="inferred from homology"/>
<evidence type="ECO:0000256" key="5">
    <source>
        <dbReference type="ARBA" id="ARBA00022692"/>
    </source>
</evidence>
<evidence type="ECO:0000256" key="8">
    <source>
        <dbReference type="ARBA" id="ARBA00023065"/>
    </source>
</evidence>
<dbReference type="InterPro" id="IPR001421">
    <property type="entry name" value="ATP8_metazoa"/>
</dbReference>
<evidence type="ECO:0000256" key="12">
    <source>
        <dbReference type="RuleBase" id="RU003661"/>
    </source>
</evidence>
<dbReference type="GO" id="GO:0031966">
    <property type="term" value="C:mitochondrial membrane"/>
    <property type="evidence" value="ECO:0007669"/>
    <property type="project" value="UniProtKB-SubCell"/>
</dbReference>
<dbReference type="AlphaFoldDB" id="S4V1P8"/>
<dbReference type="GO" id="GO:0045259">
    <property type="term" value="C:proton-transporting ATP synthase complex"/>
    <property type="evidence" value="ECO:0007669"/>
    <property type="project" value="UniProtKB-KW"/>
</dbReference>
<comment type="similarity">
    <text evidence="2 12">Belongs to the ATPase protein 8 family.</text>
</comment>
<name>S4V1P8_HYPOE</name>
<evidence type="ECO:0000256" key="3">
    <source>
        <dbReference type="ARBA" id="ARBA00022448"/>
    </source>
</evidence>
<keyword evidence="10 13" id="KW-0472">Membrane</keyword>
<evidence type="ECO:0000256" key="2">
    <source>
        <dbReference type="ARBA" id="ARBA00008892"/>
    </source>
</evidence>
<keyword evidence="9 12" id="KW-0496">Mitochondrion</keyword>
<keyword evidence="11" id="KW-0066">ATP synthesis</keyword>
<keyword evidence="6 12" id="KW-0375">Hydrogen ion transport</keyword>
<dbReference type="GO" id="GO:0015078">
    <property type="term" value="F:proton transmembrane transporter activity"/>
    <property type="evidence" value="ECO:0007669"/>
    <property type="project" value="InterPro"/>
</dbReference>
<evidence type="ECO:0000256" key="1">
    <source>
        <dbReference type="ARBA" id="ARBA00004304"/>
    </source>
</evidence>
<evidence type="ECO:0000256" key="4">
    <source>
        <dbReference type="ARBA" id="ARBA00022547"/>
    </source>
</evidence>
<keyword evidence="4 12" id="KW-0138">CF(0)</keyword>
<gene>
    <name evidence="14" type="primary">ATP8</name>
</gene>
<evidence type="ECO:0000256" key="6">
    <source>
        <dbReference type="ARBA" id="ARBA00022781"/>
    </source>
</evidence>
<reference evidence="14" key="1">
    <citation type="journal article" date="2013" name="Mol. Biol. Evol.">
        <title>Efficient Sequencing of Anuran mtDNAs and a Mitogenomic Exploration of the Phylogeny and Evolution of Frogs.</title>
        <authorList>
            <person name="Zhang P."/>
            <person name="Liang D."/>
            <person name="Mao R.L."/>
            <person name="Hillis D.M."/>
            <person name="Wake D.B."/>
            <person name="Cannatella D.C."/>
        </authorList>
    </citation>
    <scope>NUCLEOTIDE SEQUENCE</scope>
</reference>
<evidence type="ECO:0000313" key="14">
    <source>
        <dbReference type="EMBL" id="AGN71272.1"/>
    </source>
</evidence>
<keyword evidence="8 12" id="KW-0406">Ion transport</keyword>